<dbReference type="Proteomes" id="UP001595961">
    <property type="component" value="Unassembled WGS sequence"/>
</dbReference>
<keyword evidence="1" id="KW-0472">Membrane</keyword>
<reference evidence="3" key="1">
    <citation type="journal article" date="2019" name="Int. J. Syst. Evol. Microbiol.">
        <title>The Global Catalogue of Microorganisms (GCM) 10K type strain sequencing project: providing services to taxonomists for standard genome sequencing and annotation.</title>
        <authorList>
            <consortium name="The Broad Institute Genomics Platform"/>
            <consortium name="The Broad Institute Genome Sequencing Center for Infectious Disease"/>
            <person name="Wu L."/>
            <person name="Ma J."/>
        </authorList>
    </citation>
    <scope>NUCLEOTIDE SEQUENCE [LARGE SCALE GENOMIC DNA]</scope>
    <source>
        <strain evidence="3">CCM 4481</strain>
    </source>
</reference>
<keyword evidence="1" id="KW-0812">Transmembrane</keyword>
<accession>A0ABV9C994</accession>
<organism evidence="2 3">
    <name type="scientific">Dyella halodurans</name>
    <dbReference type="NCBI Taxonomy" id="1920171"/>
    <lineage>
        <taxon>Bacteria</taxon>
        <taxon>Pseudomonadati</taxon>
        <taxon>Pseudomonadota</taxon>
        <taxon>Gammaproteobacteria</taxon>
        <taxon>Lysobacterales</taxon>
        <taxon>Rhodanobacteraceae</taxon>
        <taxon>Dyella</taxon>
    </lineage>
</organism>
<evidence type="ECO:0000313" key="3">
    <source>
        <dbReference type="Proteomes" id="UP001595961"/>
    </source>
</evidence>
<keyword evidence="1" id="KW-1133">Transmembrane helix</keyword>
<evidence type="ECO:0000313" key="2">
    <source>
        <dbReference type="EMBL" id="MFC4529054.1"/>
    </source>
</evidence>
<evidence type="ECO:0008006" key="4">
    <source>
        <dbReference type="Google" id="ProtNLM"/>
    </source>
</evidence>
<dbReference type="EMBL" id="JBHSGA010000025">
    <property type="protein sequence ID" value="MFC4529054.1"/>
    <property type="molecule type" value="Genomic_DNA"/>
</dbReference>
<feature type="transmembrane region" description="Helical" evidence="1">
    <location>
        <begin position="34"/>
        <end position="54"/>
    </location>
</feature>
<sequence length="57" mass="6148">MTIGTSTTPIRQANEIFWKRLLAPGDRAEPCRRATMVGIAGFLAATISVTARWASKG</sequence>
<keyword evidence="3" id="KW-1185">Reference proteome</keyword>
<protein>
    <recommendedName>
        <fullName evidence="4">ESPR domain-containing protein</fullName>
    </recommendedName>
</protein>
<comment type="caution">
    <text evidence="2">The sequence shown here is derived from an EMBL/GenBank/DDBJ whole genome shotgun (WGS) entry which is preliminary data.</text>
</comment>
<name>A0ABV9C994_9GAMM</name>
<dbReference type="RefSeq" id="WP_266151548.1">
    <property type="nucleotide sequence ID" value="NZ_CP064028.1"/>
</dbReference>
<gene>
    <name evidence="2" type="ORF">ACFO5W_20585</name>
</gene>
<evidence type="ECO:0000256" key="1">
    <source>
        <dbReference type="SAM" id="Phobius"/>
    </source>
</evidence>
<proteinExistence type="predicted"/>